<feature type="chain" id="PRO_5005516840" evidence="1">
    <location>
        <begin position="25"/>
        <end position="187"/>
    </location>
</feature>
<sequence>MARHLSTVCCVMIGAIILLPETHSKVYQTTFDAQRELALTKRYYLQYRSYRDDHAVREAAKCVSLLVMSNAFGVRNAILYYRPTLQSQTKHKQVKITPHKAPGSRSTVDTMMRITDDSTGSQLYDQTLQFTDYGTCRVLVEQFGQTRQCSLWLSPERRGGRIPDACSQAYTDICGELRHQIDDGRCP</sequence>
<accession>A0A0K8RAC1</accession>
<dbReference type="InterPro" id="IPR012674">
    <property type="entry name" value="Calycin"/>
</dbReference>
<evidence type="ECO:0000313" key="2">
    <source>
        <dbReference type="EMBL" id="JAA67424.1"/>
    </source>
</evidence>
<dbReference type="SUPFAM" id="SSF50814">
    <property type="entry name" value="Lipocalins"/>
    <property type="match status" value="1"/>
</dbReference>
<dbReference type="AlphaFoldDB" id="A0A0K8RAC1"/>
<dbReference type="Gene3D" id="2.40.128.20">
    <property type="match status" value="1"/>
</dbReference>
<dbReference type="InterPro" id="IPR002970">
    <property type="entry name" value="Tick_his-bd"/>
</dbReference>
<dbReference type="GO" id="GO:0043176">
    <property type="term" value="F:amine binding"/>
    <property type="evidence" value="ECO:0007669"/>
    <property type="project" value="InterPro"/>
</dbReference>
<dbReference type="EMBL" id="GADI01006384">
    <property type="protein sequence ID" value="JAA67424.1"/>
    <property type="molecule type" value="mRNA"/>
</dbReference>
<reference evidence="2" key="1">
    <citation type="submission" date="2012-12" db="EMBL/GenBank/DDBJ databases">
        <title>Identification and characterization of a phenylalanine ammonia-lyase gene family in Isatis indigotica Fort.</title>
        <authorList>
            <person name="Liu Q."/>
            <person name="Chen J."/>
            <person name="Zhou X."/>
            <person name="Di P."/>
            <person name="Xiao Y."/>
            <person name="Xuan H."/>
            <person name="Zhang L."/>
            <person name="Chen W."/>
        </authorList>
    </citation>
    <scope>NUCLEOTIDE SEQUENCE</scope>
    <source>
        <tissue evidence="2">Salivary gland</tissue>
    </source>
</reference>
<organism evidence="2">
    <name type="scientific">Ixodes ricinus</name>
    <name type="common">Common tick</name>
    <name type="synonym">Acarus ricinus</name>
    <dbReference type="NCBI Taxonomy" id="34613"/>
    <lineage>
        <taxon>Eukaryota</taxon>
        <taxon>Metazoa</taxon>
        <taxon>Ecdysozoa</taxon>
        <taxon>Arthropoda</taxon>
        <taxon>Chelicerata</taxon>
        <taxon>Arachnida</taxon>
        <taxon>Acari</taxon>
        <taxon>Parasitiformes</taxon>
        <taxon>Ixodida</taxon>
        <taxon>Ixodoidea</taxon>
        <taxon>Ixodidae</taxon>
        <taxon>Ixodinae</taxon>
        <taxon>Ixodes</taxon>
    </lineage>
</organism>
<proteinExistence type="evidence at transcript level"/>
<feature type="signal peptide" evidence="1">
    <location>
        <begin position="1"/>
        <end position="24"/>
    </location>
</feature>
<name>A0A0K8RAC1_IXORI</name>
<evidence type="ECO:0000256" key="1">
    <source>
        <dbReference type="SAM" id="SignalP"/>
    </source>
</evidence>
<dbReference type="Pfam" id="PF02098">
    <property type="entry name" value="His_binding"/>
    <property type="match status" value="1"/>
</dbReference>
<keyword evidence="1" id="KW-0732">Signal</keyword>
<dbReference type="GO" id="GO:0030682">
    <property type="term" value="P:symbiont-mediated perturbation of host defenses"/>
    <property type="evidence" value="ECO:0007669"/>
    <property type="project" value="InterPro"/>
</dbReference>
<protein>
    <submittedName>
        <fullName evidence="2">Putative salivary lipocalin</fullName>
    </submittedName>
</protein>